<name>A0ABT4M5Y5_9BURK</name>
<accession>A0ABT4M5Y5</accession>
<proteinExistence type="predicted"/>
<dbReference type="EMBL" id="JAPWHE010000010">
    <property type="protein sequence ID" value="MCZ4330738.1"/>
    <property type="molecule type" value="Genomic_DNA"/>
</dbReference>
<organism evidence="1 2">
    <name type="scientific">Castellaniella denitrificans</name>
    <dbReference type="NCBI Taxonomy" id="56119"/>
    <lineage>
        <taxon>Bacteria</taxon>
        <taxon>Pseudomonadati</taxon>
        <taxon>Pseudomonadota</taxon>
        <taxon>Betaproteobacteria</taxon>
        <taxon>Burkholderiales</taxon>
        <taxon>Alcaligenaceae</taxon>
        <taxon>Castellaniella</taxon>
    </lineage>
</organism>
<reference evidence="1" key="1">
    <citation type="submission" date="2022-12" db="EMBL/GenBank/DDBJ databases">
        <title>Bacterial isolates from different developmental stages of Nematostella vectensis.</title>
        <authorList>
            <person name="Fraune S."/>
        </authorList>
    </citation>
    <scope>NUCLEOTIDE SEQUENCE</scope>
    <source>
        <strain evidence="1">G21619-S1</strain>
    </source>
</reference>
<evidence type="ECO:0000313" key="1">
    <source>
        <dbReference type="EMBL" id="MCZ4330738.1"/>
    </source>
</evidence>
<comment type="caution">
    <text evidence="1">The sequence shown here is derived from an EMBL/GenBank/DDBJ whole genome shotgun (WGS) entry which is preliminary data.</text>
</comment>
<evidence type="ECO:0000313" key="2">
    <source>
        <dbReference type="Proteomes" id="UP001068379"/>
    </source>
</evidence>
<protein>
    <submittedName>
        <fullName evidence="1">Uncharacterized protein</fullName>
    </submittedName>
</protein>
<sequence length="91" mass="9585">MMIDARALLLAEQAHRAEGNHATANLLREAASTTTSLRTALKLARAQIAAERDDLIECHGIGGVIPDSDREGLAGVADLNAVLAQIDEALK</sequence>
<dbReference type="Proteomes" id="UP001068379">
    <property type="component" value="Unassembled WGS sequence"/>
</dbReference>
<dbReference type="RefSeq" id="WP_269359598.1">
    <property type="nucleotide sequence ID" value="NZ_JAPWHE010000010.1"/>
</dbReference>
<keyword evidence="2" id="KW-1185">Reference proteome</keyword>
<gene>
    <name evidence="1" type="ORF">O4H32_12360</name>
</gene>